<dbReference type="EMBL" id="KZ503466">
    <property type="protein sequence ID" value="PKU63679.1"/>
    <property type="molecule type" value="Genomic_DNA"/>
</dbReference>
<name>A0A2I0VJT3_9ASPA</name>
<protein>
    <submittedName>
        <fullName evidence="1">Uncharacterized protein</fullName>
    </submittedName>
</protein>
<gene>
    <name evidence="1" type="ORF">MA16_Dca022529</name>
</gene>
<reference evidence="1 2" key="2">
    <citation type="journal article" date="2017" name="Nature">
        <title>The Apostasia genome and the evolution of orchids.</title>
        <authorList>
            <person name="Zhang G.Q."/>
            <person name="Liu K.W."/>
            <person name="Li Z."/>
            <person name="Lohaus R."/>
            <person name="Hsiao Y.Y."/>
            <person name="Niu S.C."/>
            <person name="Wang J.Y."/>
            <person name="Lin Y.C."/>
            <person name="Xu Q."/>
            <person name="Chen L.J."/>
            <person name="Yoshida K."/>
            <person name="Fujiwara S."/>
            <person name="Wang Z.W."/>
            <person name="Zhang Y.Q."/>
            <person name="Mitsuda N."/>
            <person name="Wang M."/>
            <person name="Liu G.H."/>
            <person name="Pecoraro L."/>
            <person name="Huang H.X."/>
            <person name="Xiao X.J."/>
            <person name="Lin M."/>
            <person name="Wu X.Y."/>
            <person name="Wu W.L."/>
            <person name="Chen Y.Y."/>
            <person name="Chang S.B."/>
            <person name="Sakamoto S."/>
            <person name="Ohme-Takagi M."/>
            <person name="Yagi M."/>
            <person name="Zeng S.J."/>
            <person name="Shen C.Y."/>
            <person name="Yeh C.M."/>
            <person name="Luo Y.B."/>
            <person name="Tsai W.C."/>
            <person name="Van de Peer Y."/>
            <person name="Liu Z.J."/>
        </authorList>
    </citation>
    <scope>NUCLEOTIDE SEQUENCE [LARGE SCALE GENOMIC DNA]</scope>
    <source>
        <tissue evidence="1">The whole plant</tissue>
    </source>
</reference>
<accession>A0A2I0VJT3</accession>
<reference evidence="1 2" key="1">
    <citation type="journal article" date="2016" name="Sci. Rep.">
        <title>The Dendrobium catenatum Lindl. genome sequence provides insights into polysaccharide synthase, floral development and adaptive evolution.</title>
        <authorList>
            <person name="Zhang G.Q."/>
            <person name="Xu Q."/>
            <person name="Bian C."/>
            <person name="Tsai W.C."/>
            <person name="Yeh C.M."/>
            <person name="Liu K.W."/>
            <person name="Yoshida K."/>
            <person name="Zhang L.S."/>
            <person name="Chang S.B."/>
            <person name="Chen F."/>
            <person name="Shi Y."/>
            <person name="Su Y.Y."/>
            <person name="Zhang Y.Q."/>
            <person name="Chen L.J."/>
            <person name="Yin Y."/>
            <person name="Lin M."/>
            <person name="Huang H."/>
            <person name="Deng H."/>
            <person name="Wang Z.W."/>
            <person name="Zhu S.L."/>
            <person name="Zhao X."/>
            <person name="Deng C."/>
            <person name="Niu S.C."/>
            <person name="Huang J."/>
            <person name="Wang M."/>
            <person name="Liu G.H."/>
            <person name="Yang H.J."/>
            <person name="Xiao X.J."/>
            <person name="Hsiao Y.Y."/>
            <person name="Wu W.L."/>
            <person name="Chen Y.Y."/>
            <person name="Mitsuda N."/>
            <person name="Ohme-Takagi M."/>
            <person name="Luo Y.B."/>
            <person name="Van de Peer Y."/>
            <person name="Liu Z.J."/>
        </authorList>
    </citation>
    <scope>NUCLEOTIDE SEQUENCE [LARGE SCALE GENOMIC DNA]</scope>
    <source>
        <tissue evidence="1">The whole plant</tissue>
    </source>
</reference>
<evidence type="ECO:0000313" key="1">
    <source>
        <dbReference type="EMBL" id="PKU63679.1"/>
    </source>
</evidence>
<keyword evidence="2" id="KW-1185">Reference proteome</keyword>
<dbReference type="Proteomes" id="UP000233837">
    <property type="component" value="Unassembled WGS sequence"/>
</dbReference>
<dbReference type="AlphaFoldDB" id="A0A2I0VJT3"/>
<proteinExistence type="predicted"/>
<sequence length="231" mass="25651">MPHQQRNPRLLLVKQSNQEVFFYVYPIESTTQIPPVARTPARQGQSPSNLFSTQSNASQAKISEDGLSVDSQQAQKIKDLPNPLVGLRSPVRLYKDHRFQLAEIERLRRTANRVKWEIVWVPCAHSSSCYPASGTLVVAFVSCLVKFYSGCALVLDSLYSLMVIRLCTVLMMDCSLLACSLVACCGRQQCSLLLAYLSASLQAYSSAACKKTISGCSVPLLLTWSYLLKFC</sequence>
<evidence type="ECO:0000313" key="2">
    <source>
        <dbReference type="Proteomes" id="UP000233837"/>
    </source>
</evidence>
<organism evidence="1 2">
    <name type="scientific">Dendrobium catenatum</name>
    <dbReference type="NCBI Taxonomy" id="906689"/>
    <lineage>
        <taxon>Eukaryota</taxon>
        <taxon>Viridiplantae</taxon>
        <taxon>Streptophyta</taxon>
        <taxon>Embryophyta</taxon>
        <taxon>Tracheophyta</taxon>
        <taxon>Spermatophyta</taxon>
        <taxon>Magnoliopsida</taxon>
        <taxon>Liliopsida</taxon>
        <taxon>Asparagales</taxon>
        <taxon>Orchidaceae</taxon>
        <taxon>Epidendroideae</taxon>
        <taxon>Malaxideae</taxon>
        <taxon>Dendrobiinae</taxon>
        <taxon>Dendrobium</taxon>
    </lineage>
</organism>